<evidence type="ECO:0000313" key="2">
    <source>
        <dbReference type="EMBL" id="OEH78810.1"/>
    </source>
</evidence>
<feature type="region of interest" description="Disordered" evidence="1">
    <location>
        <begin position="143"/>
        <end position="170"/>
    </location>
</feature>
<dbReference type="InParanoid" id="A0A1D3D5T6"/>
<gene>
    <name evidence="2" type="ORF">cyc_08977</name>
</gene>
<dbReference type="Proteomes" id="UP000095192">
    <property type="component" value="Unassembled WGS sequence"/>
</dbReference>
<feature type="region of interest" description="Disordered" evidence="1">
    <location>
        <begin position="1"/>
        <end position="20"/>
    </location>
</feature>
<name>A0A1D3D5T6_9EIME</name>
<dbReference type="AlphaFoldDB" id="A0A1D3D5T6"/>
<keyword evidence="3" id="KW-1185">Reference proteome</keyword>
<proteinExistence type="predicted"/>
<feature type="compositionally biased region" description="Low complexity" evidence="1">
    <location>
        <begin position="150"/>
        <end position="159"/>
    </location>
</feature>
<dbReference type="EMBL" id="JROU02000606">
    <property type="protein sequence ID" value="OEH78810.1"/>
    <property type="molecule type" value="Genomic_DNA"/>
</dbReference>
<feature type="region of interest" description="Disordered" evidence="1">
    <location>
        <begin position="407"/>
        <end position="465"/>
    </location>
</feature>
<comment type="caution">
    <text evidence="2">The sequence shown here is derived from an EMBL/GenBank/DDBJ whole genome shotgun (WGS) entry which is preliminary data.</text>
</comment>
<evidence type="ECO:0000256" key="1">
    <source>
        <dbReference type="SAM" id="MobiDB-lite"/>
    </source>
</evidence>
<evidence type="ECO:0000313" key="3">
    <source>
        <dbReference type="Proteomes" id="UP000095192"/>
    </source>
</evidence>
<accession>A0A1D3D5T6</accession>
<protein>
    <submittedName>
        <fullName evidence="2">Uncharacterized protein</fullName>
    </submittedName>
</protein>
<reference evidence="2 3" key="1">
    <citation type="journal article" date="2016" name="BMC Genomics">
        <title>Comparative genomics reveals Cyclospora cayetanensis possesses coccidia-like metabolism and invasion components but unique surface antigens.</title>
        <authorList>
            <person name="Liu S."/>
            <person name="Wang L."/>
            <person name="Zheng H."/>
            <person name="Xu Z."/>
            <person name="Roellig D.M."/>
            <person name="Li N."/>
            <person name="Frace M.A."/>
            <person name="Tang K."/>
            <person name="Arrowood M.J."/>
            <person name="Moss D.M."/>
            <person name="Zhang L."/>
            <person name="Feng Y."/>
            <person name="Xiao L."/>
        </authorList>
    </citation>
    <scope>NUCLEOTIDE SEQUENCE [LARGE SCALE GENOMIC DNA]</scope>
    <source>
        <strain evidence="2 3">CHN_HEN01</strain>
    </source>
</reference>
<organism evidence="2 3">
    <name type="scientific">Cyclospora cayetanensis</name>
    <dbReference type="NCBI Taxonomy" id="88456"/>
    <lineage>
        <taxon>Eukaryota</taxon>
        <taxon>Sar</taxon>
        <taxon>Alveolata</taxon>
        <taxon>Apicomplexa</taxon>
        <taxon>Conoidasida</taxon>
        <taxon>Coccidia</taxon>
        <taxon>Eucoccidiorida</taxon>
        <taxon>Eimeriorina</taxon>
        <taxon>Eimeriidae</taxon>
        <taxon>Cyclospora</taxon>
    </lineage>
</organism>
<sequence>MSTADLLPVMQQQKEGEPWGGGALQKRLLQDLLRRYVIVGPHFSSRTAQQWRISHRVLAIPSFLLSEDTQSSGSHTLLLQVVASPGYEQDLEQPHKERWRLLPVASGVYAPQAPFSCNSTGSSASAAPSTAALPEHAASSGILAQEDVSSKSSGKSSKSTTDDECCGNSSNSCRHATRGPVYCAFVRLGCPVWITSNRILRSGEKTQPQESQRKAIEFVLHSAVHGLKQSSEPLLAVPTLLRLRCLQASDRLRSAAEKAQCFLLTWFLGRAFALDIFVNQQQQPSAAADSSPLLAGVQLGVGGKWWHCVKLLLGGTPLLQCFSLTAAEAGSSDASSAFASTRDTAQEPDAQAIAALATLPCFGKGCAAHSVFIQHGGRDWRAASAAGAATVDKGGYFVGAAAARVAGGEGTGRRRPTAATYRAAGGEGAERGGKRRPTAAASRAAGGEGRGKRRQTAAARKGGGK</sequence>
<dbReference type="VEuPathDB" id="ToxoDB:cyc_08977"/>